<gene>
    <name evidence="1" type="ORF">KI387_006277</name>
</gene>
<feature type="non-terminal residue" evidence="1">
    <location>
        <position position="379"/>
    </location>
</feature>
<dbReference type="Pfam" id="PF04646">
    <property type="entry name" value="DUF604"/>
    <property type="match status" value="1"/>
</dbReference>
<dbReference type="Proteomes" id="UP000824469">
    <property type="component" value="Unassembled WGS sequence"/>
</dbReference>
<dbReference type="InterPro" id="IPR006740">
    <property type="entry name" value="DUF604"/>
</dbReference>
<protein>
    <submittedName>
        <fullName evidence="1">Uncharacterized protein</fullName>
    </submittedName>
</protein>
<sequence length="379" mass="43882">GSSKVWSRRKEYVKLWFKPGVMRGFVWLEKRVPIDPDDYDFLPPIMVSDDSHVLGLRLSMILLNTFRLRHSDAQWFVLCEDDTIFSTQNLISVLAKYDYSDLVYVGAKSESHLENHGHAHGMAFSGAGIAISYGLAQALSTMLEACLARYPQVRRNDNRLYACITELGVPVTPEWGFHQFDIRGNAFGLLSAHPLTPFVSMHHLDILHPLFPNLNSLDSLRLFKSAMETESASFLQQAICYNHTKKLSFSISLGYVVQVFPSIVFPRDLQDPQITFRAWDWGDHPGEFSMNSRTSPQSICDRPFLFYLKENQFDKEKGNIVSIYDRYLMLDERKANSHCQFHSFSPKEVQKIYVVHKPFERHWHLVPRRLCCNMRRVNK</sequence>
<dbReference type="OMA" id="QQAICYN"/>
<reference evidence="1 2" key="1">
    <citation type="journal article" date="2021" name="Nat. Plants">
        <title>The Taxus genome provides insights into paclitaxel biosynthesis.</title>
        <authorList>
            <person name="Xiong X."/>
            <person name="Gou J."/>
            <person name="Liao Q."/>
            <person name="Li Y."/>
            <person name="Zhou Q."/>
            <person name="Bi G."/>
            <person name="Li C."/>
            <person name="Du R."/>
            <person name="Wang X."/>
            <person name="Sun T."/>
            <person name="Guo L."/>
            <person name="Liang H."/>
            <person name="Lu P."/>
            <person name="Wu Y."/>
            <person name="Zhang Z."/>
            <person name="Ro D.K."/>
            <person name="Shang Y."/>
            <person name="Huang S."/>
            <person name="Yan J."/>
        </authorList>
    </citation>
    <scope>NUCLEOTIDE SEQUENCE [LARGE SCALE GENOMIC DNA]</scope>
    <source>
        <strain evidence="1">Ta-2019</strain>
    </source>
</reference>
<dbReference type="Gene3D" id="3.90.550.50">
    <property type="match status" value="1"/>
</dbReference>
<name>A0AA38GPI5_TAXCH</name>
<comment type="caution">
    <text evidence="1">The sequence shown here is derived from an EMBL/GenBank/DDBJ whole genome shotgun (WGS) entry which is preliminary data.</text>
</comment>
<feature type="non-terminal residue" evidence="1">
    <location>
        <position position="1"/>
    </location>
</feature>
<dbReference type="EMBL" id="JAHRHJ020000002">
    <property type="protein sequence ID" value="KAH9326099.1"/>
    <property type="molecule type" value="Genomic_DNA"/>
</dbReference>
<keyword evidence="2" id="KW-1185">Reference proteome</keyword>
<proteinExistence type="predicted"/>
<accession>A0AA38GPI5</accession>
<dbReference type="PANTHER" id="PTHR10811">
    <property type="entry name" value="FRINGE-RELATED"/>
    <property type="match status" value="1"/>
</dbReference>
<evidence type="ECO:0000313" key="2">
    <source>
        <dbReference type="Proteomes" id="UP000824469"/>
    </source>
</evidence>
<organism evidence="1 2">
    <name type="scientific">Taxus chinensis</name>
    <name type="common">Chinese yew</name>
    <name type="synonym">Taxus wallichiana var. chinensis</name>
    <dbReference type="NCBI Taxonomy" id="29808"/>
    <lineage>
        <taxon>Eukaryota</taxon>
        <taxon>Viridiplantae</taxon>
        <taxon>Streptophyta</taxon>
        <taxon>Embryophyta</taxon>
        <taxon>Tracheophyta</taxon>
        <taxon>Spermatophyta</taxon>
        <taxon>Pinopsida</taxon>
        <taxon>Pinidae</taxon>
        <taxon>Conifers II</taxon>
        <taxon>Cupressales</taxon>
        <taxon>Taxaceae</taxon>
        <taxon>Taxus</taxon>
    </lineage>
</organism>
<dbReference type="AlphaFoldDB" id="A0AA38GPI5"/>
<evidence type="ECO:0000313" key="1">
    <source>
        <dbReference type="EMBL" id="KAH9326099.1"/>
    </source>
</evidence>